<keyword evidence="1" id="KW-0472">Membrane</keyword>
<dbReference type="KEGG" id="fbm:MQE35_00955"/>
<sequence>MLKNLLAYLKEGNIFNAVEVVGDGILSYHFISVKKRNNELNIVKTASLKSVEEVKKHLSGHTPVYLVLNTESVLTKIIDFQQPNGFSQVNKAFPNLKTDDFFFEVLPSGNNSIVTICRKEDVNNLLKEFTVHNIAVGGFTLGINSIHHILPFVKGTYIELNHQLVEVDNEGFIINVNDITSSENHIYTINGTDIPGKNVLGFSAVLGSILYSDTLLTNSAQVNNTLKEEFLNRRFFSWFFKAALAFLLTLLLINFLVFNYYFTQAENLVQTSEVNKTNRQRLTELDSLVKNKERMVEDVSSASSSKTSFYMDNIASVIPSTLLLNDFDYQPLIKQPKEGEVIELSENMIKIEGTSTNNDDFSTWVETLEKFNWINNVAIMDYDYSGSSSSKFSLQIQLKNE</sequence>
<dbReference type="AlphaFoldDB" id="A0A9E6ZP08"/>
<evidence type="ECO:0000256" key="1">
    <source>
        <dbReference type="SAM" id="Phobius"/>
    </source>
</evidence>
<keyword evidence="3" id="KW-1185">Reference proteome</keyword>
<evidence type="ECO:0000313" key="2">
    <source>
        <dbReference type="EMBL" id="UOB17880.1"/>
    </source>
</evidence>
<keyword evidence="1" id="KW-1133">Transmembrane helix</keyword>
<dbReference type="Proteomes" id="UP000831290">
    <property type="component" value="Chromosome"/>
</dbReference>
<accession>A0A9E6ZP08</accession>
<keyword evidence="1" id="KW-0812">Transmembrane</keyword>
<dbReference type="Pfam" id="PF05137">
    <property type="entry name" value="PilN"/>
    <property type="match status" value="1"/>
</dbReference>
<evidence type="ECO:0000313" key="3">
    <source>
        <dbReference type="Proteomes" id="UP000831290"/>
    </source>
</evidence>
<feature type="transmembrane region" description="Helical" evidence="1">
    <location>
        <begin position="238"/>
        <end position="262"/>
    </location>
</feature>
<organism evidence="2 3">
    <name type="scientific">Abyssalbus ytuae</name>
    <dbReference type="NCBI Taxonomy" id="2926907"/>
    <lineage>
        <taxon>Bacteria</taxon>
        <taxon>Pseudomonadati</taxon>
        <taxon>Bacteroidota</taxon>
        <taxon>Flavobacteriia</taxon>
        <taxon>Flavobacteriales</taxon>
        <taxon>Flavobacteriaceae</taxon>
        <taxon>Abyssalbus</taxon>
    </lineage>
</organism>
<protein>
    <submittedName>
        <fullName evidence="2">PilN domain-containing protein</fullName>
    </submittedName>
</protein>
<dbReference type="RefSeq" id="WP_255843675.1">
    <property type="nucleotide sequence ID" value="NZ_CP094358.1"/>
</dbReference>
<name>A0A9E6ZP08_9FLAO</name>
<reference evidence="2" key="1">
    <citation type="submission" date="2022-03" db="EMBL/GenBank/DDBJ databases">
        <title>Description of Abyssus ytuae gen. nov., sp. nov., a novel member of the family Flavobacteriaceae isolated from the sediment of Mariana Trench.</title>
        <authorList>
            <person name="Zhang J."/>
            <person name="Xu X."/>
        </authorList>
    </citation>
    <scope>NUCLEOTIDE SEQUENCE</scope>
    <source>
        <strain evidence="2">MT3330</strain>
    </source>
</reference>
<gene>
    <name evidence="2" type="ORF">MQE35_00955</name>
</gene>
<dbReference type="InterPro" id="IPR007813">
    <property type="entry name" value="PilN"/>
</dbReference>
<proteinExistence type="predicted"/>
<dbReference type="EMBL" id="CP094358">
    <property type="protein sequence ID" value="UOB17880.1"/>
    <property type="molecule type" value="Genomic_DNA"/>
</dbReference>